<dbReference type="OrthoDB" id="8065116at2759"/>
<accession>A0A4Y2GH35</accession>
<comment type="caution">
    <text evidence="1">The sequence shown here is derived from an EMBL/GenBank/DDBJ whole genome shotgun (WGS) entry which is preliminary data.</text>
</comment>
<protein>
    <submittedName>
        <fullName evidence="1">Uncharacterized protein</fullName>
    </submittedName>
</protein>
<proteinExistence type="predicted"/>
<dbReference type="PANTHER" id="PTHR46601">
    <property type="entry name" value="ULP_PROTEASE DOMAIN-CONTAINING PROTEIN"/>
    <property type="match status" value="1"/>
</dbReference>
<name>A0A4Y2GH35_ARAVE</name>
<gene>
    <name evidence="1" type="ORF">AVEN_36318_1</name>
</gene>
<dbReference type="EMBL" id="BGPR01001379">
    <property type="protein sequence ID" value="GBM52467.1"/>
    <property type="molecule type" value="Genomic_DNA"/>
</dbReference>
<dbReference type="Proteomes" id="UP000499080">
    <property type="component" value="Unassembled WGS sequence"/>
</dbReference>
<dbReference type="AlphaFoldDB" id="A0A4Y2GH35"/>
<reference evidence="1 2" key="1">
    <citation type="journal article" date="2019" name="Sci. Rep.">
        <title>Orb-weaving spider Araneus ventricosus genome elucidates the spidroin gene catalogue.</title>
        <authorList>
            <person name="Kono N."/>
            <person name="Nakamura H."/>
            <person name="Ohtoshi R."/>
            <person name="Moran D.A.P."/>
            <person name="Shinohara A."/>
            <person name="Yoshida Y."/>
            <person name="Fujiwara M."/>
            <person name="Mori M."/>
            <person name="Tomita M."/>
            <person name="Arakawa K."/>
        </authorList>
    </citation>
    <scope>NUCLEOTIDE SEQUENCE [LARGE SCALE GENOMIC DNA]</scope>
</reference>
<sequence length="246" mass="28981">MDLEKHLIETVIFRQWVSVDRCNLEILKKSADEYVDIFCRDLKVLLRRDFIAKQQSAFIPKTKESLSESEVAIVCDFSENYSFVLQDEAQSYHWNSSQATVHPFVVYFTEENTLQHYRFIIISERLEHNTVAAYLFQQRLIDFLKLKFENRLIFFILFFRWLSCPVQKIKRTFQVCANTKEILELMMNEFSATANGASPSFSYPLTPNVLWIPSSDIIYRVNPITSTGHVYILPVEEKIAEIMNFF</sequence>
<keyword evidence="2" id="KW-1185">Reference proteome</keyword>
<evidence type="ECO:0000313" key="1">
    <source>
        <dbReference type="EMBL" id="GBM52467.1"/>
    </source>
</evidence>
<organism evidence="1 2">
    <name type="scientific">Araneus ventricosus</name>
    <name type="common">Orbweaver spider</name>
    <name type="synonym">Epeira ventricosa</name>
    <dbReference type="NCBI Taxonomy" id="182803"/>
    <lineage>
        <taxon>Eukaryota</taxon>
        <taxon>Metazoa</taxon>
        <taxon>Ecdysozoa</taxon>
        <taxon>Arthropoda</taxon>
        <taxon>Chelicerata</taxon>
        <taxon>Arachnida</taxon>
        <taxon>Araneae</taxon>
        <taxon>Araneomorphae</taxon>
        <taxon>Entelegynae</taxon>
        <taxon>Araneoidea</taxon>
        <taxon>Araneidae</taxon>
        <taxon>Araneus</taxon>
    </lineage>
</organism>
<dbReference type="PANTHER" id="PTHR46601:SF1">
    <property type="entry name" value="ADF-H DOMAIN-CONTAINING PROTEIN"/>
    <property type="match status" value="1"/>
</dbReference>
<evidence type="ECO:0000313" key="2">
    <source>
        <dbReference type="Proteomes" id="UP000499080"/>
    </source>
</evidence>